<dbReference type="InterPro" id="IPR006311">
    <property type="entry name" value="TAT_signal"/>
</dbReference>
<proteinExistence type="predicted"/>
<dbReference type="OrthoDB" id="5148901at2"/>
<gene>
    <name evidence="1" type="ORF">CLV72_10111</name>
</gene>
<sequence>MDARSDERVLDRRALIATALLAGTGLALGTAAAPAAAGTDTGFRWCGRCQGMWFAFGGDNGHCPVHHWWDHNHQQDGSAHYWFVDERPAPGQDSFGMLALKWCQTCKGAFFGGGPGVCPNNSAGHTPSVRTFRIESNLLAPLSGFAKQGGWRRCVGCRALFFMGNGREVTHCPAEDHIFHFPAAFDSGSGIFVYEEYFPRFL</sequence>
<evidence type="ECO:0000313" key="1">
    <source>
        <dbReference type="EMBL" id="PRY01429.1"/>
    </source>
</evidence>
<comment type="caution">
    <text evidence="1">The sequence shown here is derived from an EMBL/GenBank/DDBJ whole genome shotgun (WGS) entry which is preliminary data.</text>
</comment>
<accession>A0A2T0QBY8</accession>
<name>A0A2T0QBY8_9ACTN</name>
<organism evidence="1 2">
    <name type="scientific">Allonocardiopsis opalescens</name>
    <dbReference type="NCBI Taxonomy" id="1144618"/>
    <lineage>
        <taxon>Bacteria</taxon>
        <taxon>Bacillati</taxon>
        <taxon>Actinomycetota</taxon>
        <taxon>Actinomycetes</taxon>
        <taxon>Streptosporangiales</taxon>
        <taxon>Allonocardiopsis</taxon>
    </lineage>
</organism>
<protein>
    <submittedName>
        <fullName evidence="1">Uncharacterized protein</fullName>
    </submittedName>
</protein>
<dbReference type="RefSeq" id="WP_146159293.1">
    <property type="nucleotide sequence ID" value="NZ_PVZC01000001.1"/>
</dbReference>
<reference evidence="1 2" key="1">
    <citation type="submission" date="2018-03" db="EMBL/GenBank/DDBJ databases">
        <title>Genomic Encyclopedia of Archaeal and Bacterial Type Strains, Phase II (KMG-II): from individual species to whole genera.</title>
        <authorList>
            <person name="Goeker M."/>
        </authorList>
    </citation>
    <scope>NUCLEOTIDE SEQUENCE [LARGE SCALE GENOMIC DNA]</scope>
    <source>
        <strain evidence="1 2">DSM 45601</strain>
    </source>
</reference>
<evidence type="ECO:0000313" key="2">
    <source>
        <dbReference type="Proteomes" id="UP000237846"/>
    </source>
</evidence>
<dbReference type="AlphaFoldDB" id="A0A2T0QBY8"/>
<dbReference type="Proteomes" id="UP000237846">
    <property type="component" value="Unassembled WGS sequence"/>
</dbReference>
<dbReference type="PROSITE" id="PS51318">
    <property type="entry name" value="TAT"/>
    <property type="match status" value="1"/>
</dbReference>
<dbReference type="EMBL" id="PVZC01000001">
    <property type="protein sequence ID" value="PRY01429.1"/>
    <property type="molecule type" value="Genomic_DNA"/>
</dbReference>
<keyword evidence="2" id="KW-1185">Reference proteome</keyword>